<gene>
    <name evidence="2" type="ORF">N0V89_010658</name>
</gene>
<accession>A0A9W8XDR1</accession>
<feature type="compositionally biased region" description="Polar residues" evidence="1">
    <location>
        <begin position="1"/>
        <end position="17"/>
    </location>
</feature>
<name>A0A9W8XDR1_9PLEO</name>
<dbReference type="OrthoDB" id="3793592at2759"/>
<protein>
    <submittedName>
        <fullName evidence="2">Uncharacterized protein</fullName>
    </submittedName>
</protein>
<keyword evidence="3" id="KW-1185">Reference proteome</keyword>
<sequence>MTAPQATNNPTRSPSVKHQSRKPGPWPTESTGARETVYGTPFDRFRPLGGGAEGDIFRRYHIRAAEEADFLTYWAETRTSAGIFARDATGTLVFRISSTNLADLNNELDIGRPGAPDQFARWIHVYDAEGTSWLTQFRRIDLETLPKIFDGAGKPVQHNGRLGLYGPSGQTVQNIVARQRIEAELARM</sequence>
<dbReference type="EMBL" id="JAPEUX010000008">
    <property type="protein sequence ID" value="KAJ4346726.1"/>
    <property type="molecule type" value="Genomic_DNA"/>
</dbReference>
<dbReference type="Proteomes" id="UP001140513">
    <property type="component" value="Unassembled WGS sequence"/>
</dbReference>
<dbReference type="RefSeq" id="XP_056066526.1">
    <property type="nucleotide sequence ID" value="XM_056219399.1"/>
</dbReference>
<dbReference type="AlphaFoldDB" id="A0A9W8XDR1"/>
<evidence type="ECO:0000256" key="1">
    <source>
        <dbReference type="SAM" id="MobiDB-lite"/>
    </source>
</evidence>
<feature type="region of interest" description="Disordered" evidence="1">
    <location>
        <begin position="1"/>
        <end position="35"/>
    </location>
</feature>
<organism evidence="2 3">
    <name type="scientific">Didymosphaeria variabile</name>
    <dbReference type="NCBI Taxonomy" id="1932322"/>
    <lineage>
        <taxon>Eukaryota</taxon>
        <taxon>Fungi</taxon>
        <taxon>Dikarya</taxon>
        <taxon>Ascomycota</taxon>
        <taxon>Pezizomycotina</taxon>
        <taxon>Dothideomycetes</taxon>
        <taxon>Pleosporomycetidae</taxon>
        <taxon>Pleosporales</taxon>
        <taxon>Massarineae</taxon>
        <taxon>Didymosphaeriaceae</taxon>
        <taxon>Didymosphaeria</taxon>
    </lineage>
</organism>
<reference evidence="2" key="1">
    <citation type="submission" date="2022-10" db="EMBL/GenBank/DDBJ databases">
        <title>Tapping the CABI collections for fungal endophytes: first genome assemblies for Collariella, Neodidymelliopsis, Ascochyta clinopodiicola, Didymella pomorum, Didymosphaeria variabile, Neocosmospora piperis and Neocucurbitaria cava.</title>
        <authorList>
            <person name="Hill R."/>
        </authorList>
    </citation>
    <scope>NUCLEOTIDE SEQUENCE</scope>
    <source>
        <strain evidence="2">IMI 356815</strain>
    </source>
</reference>
<evidence type="ECO:0000313" key="2">
    <source>
        <dbReference type="EMBL" id="KAJ4346726.1"/>
    </source>
</evidence>
<proteinExistence type="predicted"/>
<comment type="caution">
    <text evidence="2">The sequence shown here is derived from an EMBL/GenBank/DDBJ whole genome shotgun (WGS) entry which is preliminary data.</text>
</comment>
<dbReference type="GeneID" id="80914188"/>
<evidence type="ECO:0000313" key="3">
    <source>
        <dbReference type="Proteomes" id="UP001140513"/>
    </source>
</evidence>